<accession>A0AAJ0EB79</accession>
<evidence type="ECO:0000313" key="3">
    <source>
        <dbReference type="Proteomes" id="UP001243989"/>
    </source>
</evidence>
<reference evidence="2" key="1">
    <citation type="submission" date="2021-06" db="EMBL/GenBank/DDBJ databases">
        <title>Comparative genomics, transcriptomics and evolutionary studies reveal genomic signatures of adaptation to plant cell wall in hemibiotrophic fungi.</title>
        <authorList>
            <consortium name="DOE Joint Genome Institute"/>
            <person name="Baroncelli R."/>
            <person name="Diaz J.F."/>
            <person name="Benocci T."/>
            <person name="Peng M."/>
            <person name="Battaglia E."/>
            <person name="Haridas S."/>
            <person name="Andreopoulos W."/>
            <person name="Labutti K."/>
            <person name="Pangilinan J."/>
            <person name="Floch G.L."/>
            <person name="Makela M.R."/>
            <person name="Henrissat B."/>
            <person name="Grigoriev I.V."/>
            <person name="Crouch J.A."/>
            <person name="De Vries R.P."/>
            <person name="Sukno S.A."/>
            <person name="Thon M.R."/>
        </authorList>
    </citation>
    <scope>NUCLEOTIDE SEQUENCE</scope>
    <source>
        <strain evidence="2">CBS 102054</strain>
    </source>
</reference>
<comment type="caution">
    <text evidence="2">The sequence shown here is derived from an EMBL/GenBank/DDBJ whole genome shotgun (WGS) entry which is preliminary data.</text>
</comment>
<name>A0AAJ0EB79_9PEZI</name>
<proteinExistence type="predicted"/>
<evidence type="ECO:0000313" key="2">
    <source>
        <dbReference type="EMBL" id="KAK1623402.1"/>
    </source>
</evidence>
<sequence>MGFPDLEMLGLGLLLALSSAGLQWFCHFLSLVPLPTWPCVRSQTHSVGCLRSSQSSSPVMSSDDVPMNDGGSQWGPIDFLWRM</sequence>
<dbReference type="AlphaFoldDB" id="A0AAJ0EB79"/>
<feature type="compositionally biased region" description="Low complexity" evidence="1">
    <location>
        <begin position="52"/>
        <end position="67"/>
    </location>
</feature>
<keyword evidence="3" id="KW-1185">Reference proteome</keyword>
<feature type="region of interest" description="Disordered" evidence="1">
    <location>
        <begin position="50"/>
        <end position="71"/>
    </location>
</feature>
<organism evidence="2 3">
    <name type="scientific">Colletotrichum phormii</name>
    <dbReference type="NCBI Taxonomy" id="359342"/>
    <lineage>
        <taxon>Eukaryota</taxon>
        <taxon>Fungi</taxon>
        <taxon>Dikarya</taxon>
        <taxon>Ascomycota</taxon>
        <taxon>Pezizomycotina</taxon>
        <taxon>Sordariomycetes</taxon>
        <taxon>Hypocreomycetidae</taxon>
        <taxon>Glomerellales</taxon>
        <taxon>Glomerellaceae</taxon>
        <taxon>Colletotrichum</taxon>
        <taxon>Colletotrichum acutatum species complex</taxon>
    </lineage>
</organism>
<gene>
    <name evidence="2" type="ORF">BDP81DRAFT_121752</name>
</gene>
<evidence type="ECO:0000256" key="1">
    <source>
        <dbReference type="SAM" id="MobiDB-lite"/>
    </source>
</evidence>
<dbReference type="RefSeq" id="XP_060439397.1">
    <property type="nucleotide sequence ID" value="XM_060581615.1"/>
</dbReference>
<dbReference type="EMBL" id="JAHMHQ010000029">
    <property type="protein sequence ID" value="KAK1623402.1"/>
    <property type="molecule type" value="Genomic_DNA"/>
</dbReference>
<dbReference type="GeneID" id="85466477"/>
<dbReference type="Proteomes" id="UP001243989">
    <property type="component" value="Unassembled WGS sequence"/>
</dbReference>
<protein>
    <submittedName>
        <fullName evidence="2">Uncharacterized protein</fullName>
    </submittedName>
</protein>